<keyword evidence="8" id="KW-0408">Iron</keyword>
<dbReference type="PANTHER" id="PTHR32552">
    <property type="entry name" value="FERRICHROME IRON RECEPTOR-RELATED"/>
    <property type="match status" value="1"/>
</dbReference>
<evidence type="ECO:0000256" key="10">
    <source>
        <dbReference type="ARBA" id="ARBA00023077"/>
    </source>
</evidence>
<evidence type="ECO:0000313" key="20">
    <source>
        <dbReference type="Proteomes" id="UP001143372"/>
    </source>
</evidence>
<keyword evidence="5" id="KW-0410">Iron transport</keyword>
<dbReference type="InterPro" id="IPR036942">
    <property type="entry name" value="Beta-barrel_TonB_sf"/>
</dbReference>
<evidence type="ECO:0000313" key="19">
    <source>
        <dbReference type="EMBL" id="GLK68898.1"/>
    </source>
</evidence>
<organism evidence="19 20">
    <name type="scientific">Hansschlegelia plantiphila</name>
    <dbReference type="NCBI Taxonomy" id="374655"/>
    <lineage>
        <taxon>Bacteria</taxon>
        <taxon>Pseudomonadati</taxon>
        <taxon>Pseudomonadota</taxon>
        <taxon>Alphaproteobacteria</taxon>
        <taxon>Hyphomicrobiales</taxon>
        <taxon>Methylopilaceae</taxon>
        <taxon>Hansschlegelia</taxon>
    </lineage>
</organism>
<evidence type="ECO:0000256" key="9">
    <source>
        <dbReference type="ARBA" id="ARBA00023065"/>
    </source>
</evidence>
<name>A0A9W6J369_9HYPH</name>
<keyword evidence="11 14" id="KW-0472">Membrane</keyword>
<evidence type="ECO:0000256" key="16">
    <source>
        <dbReference type="SAM" id="SignalP"/>
    </source>
</evidence>
<dbReference type="GO" id="GO:0015891">
    <property type="term" value="P:siderophore transport"/>
    <property type="evidence" value="ECO:0007669"/>
    <property type="project" value="InterPro"/>
</dbReference>
<gene>
    <name evidence="19" type="primary">foxA</name>
    <name evidence="19" type="ORF">GCM10008179_25360</name>
</gene>
<dbReference type="PROSITE" id="PS52016">
    <property type="entry name" value="TONB_DEPENDENT_REC_3"/>
    <property type="match status" value="1"/>
</dbReference>
<keyword evidence="13 14" id="KW-0998">Cell outer membrane</keyword>
<dbReference type="InterPro" id="IPR037066">
    <property type="entry name" value="Plug_dom_sf"/>
</dbReference>
<dbReference type="EMBL" id="BSFI01000008">
    <property type="protein sequence ID" value="GLK68898.1"/>
    <property type="molecule type" value="Genomic_DNA"/>
</dbReference>
<evidence type="ECO:0000256" key="15">
    <source>
        <dbReference type="RuleBase" id="RU003357"/>
    </source>
</evidence>
<reference evidence="19" key="1">
    <citation type="journal article" date="2014" name="Int. J. Syst. Evol. Microbiol.">
        <title>Complete genome sequence of Corynebacterium casei LMG S-19264T (=DSM 44701T), isolated from a smear-ripened cheese.</title>
        <authorList>
            <consortium name="US DOE Joint Genome Institute (JGI-PGF)"/>
            <person name="Walter F."/>
            <person name="Albersmeier A."/>
            <person name="Kalinowski J."/>
            <person name="Ruckert C."/>
        </authorList>
    </citation>
    <scope>NUCLEOTIDE SEQUENCE</scope>
    <source>
        <strain evidence="19">VKM B-2347</strain>
    </source>
</reference>
<dbReference type="InterPro" id="IPR010105">
    <property type="entry name" value="TonB_sidphr_rcpt"/>
</dbReference>
<dbReference type="Proteomes" id="UP001143372">
    <property type="component" value="Unassembled WGS sequence"/>
</dbReference>
<dbReference type="GO" id="GO:0009279">
    <property type="term" value="C:cell outer membrane"/>
    <property type="evidence" value="ECO:0007669"/>
    <property type="project" value="UniProtKB-SubCell"/>
</dbReference>
<dbReference type="Pfam" id="PF00593">
    <property type="entry name" value="TonB_dep_Rec_b-barrel"/>
    <property type="match status" value="1"/>
</dbReference>
<evidence type="ECO:0000256" key="7">
    <source>
        <dbReference type="ARBA" id="ARBA00022729"/>
    </source>
</evidence>
<sequence>MTRPLLALSTAAALAAATGGAAAQQAATPLEEITVQGQGAGTGQTDGAPGVATNDGYVAKTTRSATKTDMPVNETPATINTVTQQQLQDRRPQTLEDALAYTPGARVGAYGFNPRFDSFFIRGVDVTYTGVFRDGLRQYSSPSGMFRLEPYGVESISILKGGASAIYGASSSVGIIDVISKRPTDYKFGEVEVQGGSFDRKQLSFDLGGPVNEQGTVTYRLTGLARDADTDMPGVPDNRVFIAPAVTFKPSDDTKITVLGEYMDSKTGGSMFQKNSSVDLTDKYGNVIKDANGDPVTGSGGAEKGIEYDPDYNGFTQKQWRAGYEFEHDFSDAVSLHQNFRWSGISTNERFGDADKTYRGQVKETFSSVAADTYLKTKLQTGPVGHTVLTGVDFGHLKYDSRIAYGGTTGNPDLPNPTKQHQTLWGVYAQDEIRLDAWRLLLSGRHDWLDSKYYVPSSGKPFNPDETPNPYYVPSSTSKQNKGAWTGRAGLSYVTPFGLTPYVSYGTSFNANSGTVINDGSVAKPTKGEQAEAGVKYAVPGYNASIDASVFWLKQTDGIIYAVDSHGVNQQKQLDFRSRGFEIEAVGSLDNGVSFQASYSYTDTKILKLSDVTEGNQVNSIPKHAFAIWGNYDFQSAPLRGLGVGAGVRYTGSSFGDDLNRPIIKNSPRAFVDAKVSYEFENIDPKLKGLRLQVNANNLLDKVEQVCSGSYCYFNEGRKVIASLRYRW</sequence>
<dbReference type="PANTHER" id="PTHR32552:SF68">
    <property type="entry name" value="FERRICHROME OUTER MEMBRANE TRANSPORTER_PHAGE RECEPTOR"/>
    <property type="match status" value="1"/>
</dbReference>
<keyword evidence="4 14" id="KW-1134">Transmembrane beta strand</keyword>
<dbReference type="RefSeq" id="WP_271169113.1">
    <property type="nucleotide sequence ID" value="NZ_BSFI01000008.1"/>
</dbReference>
<feature type="chain" id="PRO_5040853444" evidence="16">
    <location>
        <begin position="24"/>
        <end position="728"/>
    </location>
</feature>
<reference evidence="19" key="2">
    <citation type="submission" date="2023-01" db="EMBL/GenBank/DDBJ databases">
        <authorList>
            <person name="Sun Q."/>
            <person name="Evtushenko L."/>
        </authorList>
    </citation>
    <scope>NUCLEOTIDE SEQUENCE</scope>
    <source>
        <strain evidence="19">VKM B-2347</strain>
    </source>
</reference>
<protein>
    <submittedName>
        <fullName evidence="19">Ligand-gated channel</fullName>
    </submittedName>
</protein>
<keyword evidence="9" id="KW-0406">Ion transport</keyword>
<feature type="domain" description="TonB-dependent receptor plug" evidence="18">
    <location>
        <begin position="72"/>
        <end position="174"/>
    </location>
</feature>
<accession>A0A9W6J369</accession>
<evidence type="ECO:0000256" key="6">
    <source>
        <dbReference type="ARBA" id="ARBA00022692"/>
    </source>
</evidence>
<dbReference type="Gene3D" id="2.40.170.20">
    <property type="entry name" value="TonB-dependent receptor, beta-barrel domain"/>
    <property type="match status" value="1"/>
</dbReference>
<evidence type="ECO:0000256" key="3">
    <source>
        <dbReference type="ARBA" id="ARBA00022448"/>
    </source>
</evidence>
<keyword evidence="12" id="KW-0675">Receptor</keyword>
<feature type="signal peptide" evidence="16">
    <location>
        <begin position="1"/>
        <end position="23"/>
    </location>
</feature>
<evidence type="ECO:0000256" key="5">
    <source>
        <dbReference type="ARBA" id="ARBA00022496"/>
    </source>
</evidence>
<evidence type="ECO:0000256" key="11">
    <source>
        <dbReference type="ARBA" id="ARBA00023136"/>
    </source>
</evidence>
<proteinExistence type="inferred from homology"/>
<keyword evidence="10 15" id="KW-0798">TonB box</keyword>
<dbReference type="SUPFAM" id="SSF56935">
    <property type="entry name" value="Porins"/>
    <property type="match status" value="1"/>
</dbReference>
<dbReference type="Pfam" id="PF07715">
    <property type="entry name" value="Plug"/>
    <property type="match status" value="1"/>
</dbReference>
<comment type="similarity">
    <text evidence="2 14 15">Belongs to the TonB-dependent receptor family.</text>
</comment>
<dbReference type="NCBIfam" id="TIGR01783">
    <property type="entry name" value="TonB-siderophor"/>
    <property type="match status" value="1"/>
</dbReference>
<dbReference type="GO" id="GO:0015344">
    <property type="term" value="F:siderophore uptake transmembrane transporter activity"/>
    <property type="evidence" value="ECO:0007669"/>
    <property type="project" value="TreeGrafter"/>
</dbReference>
<dbReference type="InterPro" id="IPR039426">
    <property type="entry name" value="TonB-dep_rcpt-like"/>
</dbReference>
<keyword evidence="20" id="KW-1185">Reference proteome</keyword>
<evidence type="ECO:0000256" key="1">
    <source>
        <dbReference type="ARBA" id="ARBA00004571"/>
    </source>
</evidence>
<dbReference type="InterPro" id="IPR000531">
    <property type="entry name" value="Beta-barrel_TonB"/>
</dbReference>
<keyword evidence="6 14" id="KW-0812">Transmembrane</keyword>
<keyword evidence="7 16" id="KW-0732">Signal</keyword>
<comment type="subcellular location">
    <subcellularLocation>
        <location evidence="1 14">Cell outer membrane</location>
        <topology evidence="1 14">Multi-pass membrane protein</topology>
    </subcellularLocation>
</comment>
<evidence type="ECO:0000256" key="12">
    <source>
        <dbReference type="ARBA" id="ARBA00023170"/>
    </source>
</evidence>
<evidence type="ECO:0000256" key="4">
    <source>
        <dbReference type="ARBA" id="ARBA00022452"/>
    </source>
</evidence>
<dbReference type="Gene3D" id="2.170.130.10">
    <property type="entry name" value="TonB-dependent receptor, plug domain"/>
    <property type="match status" value="1"/>
</dbReference>
<dbReference type="AlphaFoldDB" id="A0A9W6J369"/>
<dbReference type="CDD" id="cd01347">
    <property type="entry name" value="ligand_gated_channel"/>
    <property type="match status" value="1"/>
</dbReference>
<evidence type="ECO:0000259" key="17">
    <source>
        <dbReference type="Pfam" id="PF00593"/>
    </source>
</evidence>
<evidence type="ECO:0000256" key="13">
    <source>
        <dbReference type="ARBA" id="ARBA00023237"/>
    </source>
</evidence>
<keyword evidence="3 14" id="KW-0813">Transport</keyword>
<evidence type="ECO:0000256" key="14">
    <source>
        <dbReference type="PROSITE-ProRule" id="PRU01360"/>
    </source>
</evidence>
<evidence type="ECO:0000259" key="18">
    <source>
        <dbReference type="Pfam" id="PF07715"/>
    </source>
</evidence>
<evidence type="ECO:0000256" key="8">
    <source>
        <dbReference type="ARBA" id="ARBA00023004"/>
    </source>
</evidence>
<evidence type="ECO:0000256" key="2">
    <source>
        <dbReference type="ARBA" id="ARBA00009810"/>
    </source>
</evidence>
<feature type="domain" description="TonB-dependent receptor-like beta-barrel" evidence="17">
    <location>
        <begin position="288"/>
        <end position="699"/>
    </location>
</feature>
<comment type="caution">
    <text evidence="19">The sequence shown here is derived from an EMBL/GenBank/DDBJ whole genome shotgun (WGS) entry which is preliminary data.</text>
</comment>
<dbReference type="InterPro" id="IPR012910">
    <property type="entry name" value="Plug_dom"/>
</dbReference>
<dbReference type="GO" id="GO:0038023">
    <property type="term" value="F:signaling receptor activity"/>
    <property type="evidence" value="ECO:0007669"/>
    <property type="project" value="InterPro"/>
</dbReference>